<evidence type="ECO:0000259" key="4">
    <source>
        <dbReference type="Pfam" id="PF24644"/>
    </source>
</evidence>
<organism evidence="6 7">
    <name type="scientific">Actinospica durhamensis</name>
    <dbReference type="NCBI Taxonomy" id="1508375"/>
    <lineage>
        <taxon>Bacteria</taxon>
        <taxon>Bacillati</taxon>
        <taxon>Actinomycetota</taxon>
        <taxon>Actinomycetes</taxon>
        <taxon>Catenulisporales</taxon>
        <taxon>Actinospicaceae</taxon>
        <taxon>Actinospica</taxon>
    </lineage>
</organism>
<feature type="domain" description="NADAR" evidence="3">
    <location>
        <begin position="246"/>
        <end position="366"/>
    </location>
</feature>
<dbReference type="InterPro" id="IPR012816">
    <property type="entry name" value="NADAR"/>
</dbReference>
<feature type="domain" description="DUF7639" evidence="5">
    <location>
        <begin position="112"/>
        <end position="206"/>
    </location>
</feature>
<dbReference type="Pfam" id="PF08719">
    <property type="entry name" value="NADAR"/>
    <property type="match status" value="1"/>
</dbReference>
<evidence type="ECO:0000313" key="6">
    <source>
        <dbReference type="EMBL" id="MBR7835567.1"/>
    </source>
</evidence>
<proteinExistence type="predicted"/>
<comment type="catalytic activity">
    <reaction evidence="2">
        <text>2,5-diamino-6-hydroxy-4-(5-phosphoribosylamino)-pyrimidine + H2O = 2,5,6-triamino-4-hydroxypyrimidine + D-ribose 5-phosphate</text>
        <dbReference type="Rhea" id="RHEA:23436"/>
        <dbReference type="ChEBI" id="CHEBI:15377"/>
        <dbReference type="ChEBI" id="CHEBI:58614"/>
        <dbReference type="ChEBI" id="CHEBI:78346"/>
        <dbReference type="ChEBI" id="CHEBI:137796"/>
    </reaction>
</comment>
<dbReference type="RefSeq" id="WP_212530059.1">
    <property type="nucleotide sequence ID" value="NZ_JAGSOG010000100.1"/>
</dbReference>
<feature type="domain" description="DUF7638" evidence="4">
    <location>
        <begin position="6"/>
        <end position="111"/>
    </location>
</feature>
<accession>A0A941ESB6</accession>
<reference evidence="6" key="1">
    <citation type="submission" date="2021-04" db="EMBL/GenBank/DDBJ databases">
        <title>Genome based classification of Actinospica acidithermotolerans sp. nov., an actinobacterium isolated from an Indonesian hot spring.</title>
        <authorList>
            <person name="Kusuma A.B."/>
            <person name="Putra K.E."/>
            <person name="Nafisah S."/>
            <person name="Loh J."/>
            <person name="Nouioui I."/>
            <person name="Goodfellow M."/>
        </authorList>
    </citation>
    <scope>NUCLEOTIDE SEQUENCE</scope>
    <source>
        <strain evidence="6">CSCA 57</strain>
    </source>
</reference>
<comment type="caution">
    <text evidence="6">The sequence shown here is derived from an EMBL/GenBank/DDBJ whole genome shotgun (WGS) entry which is preliminary data.</text>
</comment>
<name>A0A941ESB6_9ACTN</name>
<dbReference type="InterPro" id="IPR056055">
    <property type="entry name" value="DUF7638"/>
</dbReference>
<dbReference type="Pfam" id="PF24644">
    <property type="entry name" value="DUF7638"/>
    <property type="match status" value="1"/>
</dbReference>
<evidence type="ECO:0000313" key="7">
    <source>
        <dbReference type="Proteomes" id="UP000675781"/>
    </source>
</evidence>
<dbReference type="SUPFAM" id="SSF143990">
    <property type="entry name" value="YbiA-like"/>
    <property type="match status" value="1"/>
</dbReference>
<protein>
    <submittedName>
        <fullName evidence="6">NADAR family protein</fullName>
    </submittedName>
</protein>
<evidence type="ECO:0000259" key="5">
    <source>
        <dbReference type="Pfam" id="PF24645"/>
    </source>
</evidence>
<evidence type="ECO:0000256" key="2">
    <source>
        <dbReference type="ARBA" id="ARBA00000751"/>
    </source>
</evidence>
<dbReference type="CDD" id="cd15457">
    <property type="entry name" value="NADAR"/>
    <property type="match status" value="1"/>
</dbReference>
<comment type="catalytic activity">
    <reaction evidence="1">
        <text>5-amino-6-(5-phospho-D-ribosylamino)uracil + H2O = 5,6-diaminouracil + D-ribose 5-phosphate</text>
        <dbReference type="Rhea" id="RHEA:55020"/>
        <dbReference type="ChEBI" id="CHEBI:15377"/>
        <dbReference type="ChEBI" id="CHEBI:46252"/>
        <dbReference type="ChEBI" id="CHEBI:58453"/>
        <dbReference type="ChEBI" id="CHEBI:78346"/>
    </reaction>
</comment>
<dbReference type="InterPro" id="IPR037238">
    <property type="entry name" value="YbiA-like_sf"/>
</dbReference>
<dbReference type="AlphaFoldDB" id="A0A941ESB6"/>
<dbReference type="InterPro" id="IPR056056">
    <property type="entry name" value="DUF7639"/>
</dbReference>
<keyword evidence="7" id="KW-1185">Reference proteome</keyword>
<dbReference type="EMBL" id="JAGSOG010000100">
    <property type="protein sequence ID" value="MBR7835567.1"/>
    <property type="molecule type" value="Genomic_DNA"/>
</dbReference>
<dbReference type="Proteomes" id="UP000675781">
    <property type="component" value="Unassembled WGS sequence"/>
</dbReference>
<dbReference type="Pfam" id="PF24645">
    <property type="entry name" value="DUF7639"/>
    <property type="match status" value="1"/>
</dbReference>
<sequence length="375" mass="42277">MAIGQRTWRDVDGERIEGTWRHAFIRNGGDYYLTDLVIYADGMIDCWGLVTLEELEDKLASGWVATTLDEGARASAHHLGSWRLTEPRIGMTPQRLLGEVRDTIDLLNGRPDSTQRCLAAVEVFRSEPTEENRAAVRALYEAIPEHMRHYALGDMDRKDTPLRILADGPGAHIERWYGDPIEVTEEVHARALEYFAKRERTRREYQRKVPPDGPTEPIDTSVLIRQTVFPKGWPDDAGTLVLRNEYPAQIEVAGHSYPTVTHAYWALSVADEAQRAEIAQAARPYDAEKLAETLPRRENWPQARAAVMAGLLRAKFTQHPDLAAVLVGTAAARLIYTEVGSTFWGQSGREGRNWMGRLLEVIRSELAAEELDVQV</sequence>
<dbReference type="Gene3D" id="1.10.357.40">
    <property type="entry name" value="YbiA-like"/>
    <property type="match status" value="1"/>
</dbReference>
<evidence type="ECO:0000259" key="3">
    <source>
        <dbReference type="Pfam" id="PF08719"/>
    </source>
</evidence>
<evidence type="ECO:0000256" key="1">
    <source>
        <dbReference type="ARBA" id="ARBA00000022"/>
    </source>
</evidence>
<gene>
    <name evidence="6" type="ORF">KDL01_19990</name>
</gene>